<keyword evidence="3" id="KW-1185">Reference proteome</keyword>
<proteinExistence type="predicted"/>
<evidence type="ECO:0000313" key="2">
    <source>
        <dbReference type="EMBL" id="MBH0112274.1"/>
    </source>
</evidence>
<comment type="caution">
    <text evidence="2">The sequence shown here is derived from an EMBL/GenBank/DDBJ whole genome shotgun (WGS) entry which is preliminary data.</text>
</comment>
<dbReference type="AlphaFoldDB" id="A0A931HB77"/>
<dbReference type="EMBL" id="JADZGI010000001">
    <property type="protein sequence ID" value="MBH0112274.1"/>
    <property type="molecule type" value="Genomic_DNA"/>
</dbReference>
<protein>
    <submittedName>
        <fullName evidence="2">ABC transporter</fullName>
    </submittedName>
</protein>
<dbReference type="RefSeq" id="WP_197161297.1">
    <property type="nucleotide sequence ID" value="NZ_JADZGI010000001.1"/>
</dbReference>
<sequence length="283" mass="29186">MLRRFPRAGAGLFALGTALACSACGPGPVREAASRDGDAGAQGLSLERISVLTSLPIFWNESSDIAASLSGDARAHWALAALDGAAGEVLALDTLSALEPGDVGRDVGGGGDVLVLAQPRALSASENLALDGWVRAGGAVLLFADPMLDAHSIFAPGDPRRPQDVALLSPILARWGLELFFDPGQDPSERLVELPEGALPVRLSGHFAQVGTGGDPRAGEVRALRENAGRCRIEAQGLLAQCKIGKGQVLLVADAALFDDPVSDGPARTRLLHGLIARIAPGH</sequence>
<accession>A0A931HB77</accession>
<reference evidence="2" key="1">
    <citation type="submission" date="2020-11" db="EMBL/GenBank/DDBJ databases">
        <title>Novosphingobium aureum sp. nov., a marine bacterium isolated from sediment of a salt flat.</title>
        <authorList>
            <person name="Yoo Y."/>
            <person name="Kim J.-J."/>
        </authorList>
    </citation>
    <scope>NUCLEOTIDE SEQUENCE</scope>
    <source>
        <strain evidence="2">YJ-S2-02</strain>
    </source>
</reference>
<keyword evidence="1" id="KW-0732">Signal</keyword>
<dbReference type="PROSITE" id="PS51257">
    <property type="entry name" value="PROKAR_LIPOPROTEIN"/>
    <property type="match status" value="1"/>
</dbReference>
<gene>
    <name evidence="2" type="ORF">I5E68_04810</name>
</gene>
<organism evidence="2 3">
    <name type="scientific">Novosphingobium aureum</name>
    <dbReference type="NCBI Taxonomy" id="2792964"/>
    <lineage>
        <taxon>Bacteria</taxon>
        <taxon>Pseudomonadati</taxon>
        <taxon>Pseudomonadota</taxon>
        <taxon>Alphaproteobacteria</taxon>
        <taxon>Sphingomonadales</taxon>
        <taxon>Sphingomonadaceae</taxon>
        <taxon>Novosphingobium</taxon>
    </lineage>
</organism>
<feature type="chain" id="PRO_5037435403" evidence="1">
    <location>
        <begin position="24"/>
        <end position="283"/>
    </location>
</feature>
<name>A0A931HB77_9SPHN</name>
<evidence type="ECO:0000313" key="3">
    <source>
        <dbReference type="Proteomes" id="UP000617634"/>
    </source>
</evidence>
<dbReference type="Proteomes" id="UP000617634">
    <property type="component" value="Unassembled WGS sequence"/>
</dbReference>
<feature type="signal peptide" evidence="1">
    <location>
        <begin position="1"/>
        <end position="23"/>
    </location>
</feature>
<evidence type="ECO:0000256" key="1">
    <source>
        <dbReference type="SAM" id="SignalP"/>
    </source>
</evidence>